<evidence type="ECO:0000256" key="2">
    <source>
        <dbReference type="ARBA" id="ARBA00009928"/>
    </source>
</evidence>
<dbReference type="InterPro" id="IPR022739">
    <property type="entry name" value="Polyphenol_oxidase_cen"/>
</dbReference>
<feature type="domain" description="Tyrosinase copper-binding" evidence="9">
    <location>
        <begin position="429"/>
        <end position="440"/>
    </location>
</feature>
<dbReference type="PANTHER" id="PTHR11474">
    <property type="entry name" value="TYROSINASE FAMILY MEMBER"/>
    <property type="match status" value="1"/>
</dbReference>
<evidence type="ECO:0000313" key="11">
    <source>
        <dbReference type="Proteomes" id="UP000807115"/>
    </source>
</evidence>
<dbReference type="Gene3D" id="1.10.1280.10">
    <property type="entry name" value="Di-copper center containing domain from catechol oxidase"/>
    <property type="match status" value="1"/>
</dbReference>
<dbReference type="PROSITE" id="PS00210">
    <property type="entry name" value="HEMOCYANIN_2"/>
    <property type="match status" value="1"/>
</dbReference>
<dbReference type="InterPro" id="IPR050316">
    <property type="entry name" value="Tyrosinase/Hemocyanin"/>
</dbReference>
<dbReference type="GO" id="GO:0004097">
    <property type="term" value="F:catechol oxidase activity"/>
    <property type="evidence" value="ECO:0007669"/>
    <property type="project" value="InterPro"/>
</dbReference>
<feature type="region of interest" description="Disordered" evidence="8">
    <location>
        <begin position="351"/>
        <end position="372"/>
    </location>
</feature>
<evidence type="ECO:0000256" key="3">
    <source>
        <dbReference type="ARBA" id="ARBA00022723"/>
    </source>
</evidence>
<organism evidence="10 11">
    <name type="scientific">Sorghum bicolor</name>
    <name type="common">Sorghum</name>
    <name type="synonym">Sorghum vulgare</name>
    <dbReference type="NCBI Taxonomy" id="4558"/>
    <lineage>
        <taxon>Eukaryota</taxon>
        <taxon>Viridiplantae</taxon>
        <taxon>Streptophyta</taxon>
        <taxon>Embryophyta</taxon>
        <taxon>Tracheophyta</taxon>
        <taxon>Spermatophyta</taxon>
        <taxon>Magnoliopsida</taxon>
        <taxon>Liliopsida</taxon>
        <taxon>Poales</taxon>
        <taxon>Poaceae</taxon>
        <taxon>PACMAD clade</taxon>
        <taxon>Panicoideae</taxon>
        <taxon>Andropogonodae</taxon>
        <taxon>Andropogoneae</taxon>
        <taxon>Sorghinae</taxon>
        <taxon>Sorghum</taxon>
    </lineage>
</organism>
<accession>A0A921QIX1</accession>
<dbReference type="PANTHER" id="PTHR11474:SF117">
    <property type="entry name" value="POLYPHENOL OXIDASE CHLOROPLASTIC"/>
    <property type="match status" value="1"/>
</dbReference>
<keyword evidence="5" id="KW-0560">Oxidoreductase</keyword>
<protein>
    <recommendedName>
        <fullName evidence="9">Tyrosinase copper-binding domain-containing protein</fullName>
    </recommendedName>
</protein>
<dbReference type="Pfam" id="PF00264">
    <property type="entry name" value="Tyrosinase"/>
    <property type="match status" value="1"/>
</dbReference>
<dbReference type="InterPro" id="IPR013788">
    <property type="entry name" value="Hemocyanin/hexamerin"/>
</dbReference>
<evidence type="ECO:0000256" key="7">
    <source>
        <dbReference type="ARBA" id="ARBA00023157"/>
    </source>
</evidence>
<reference evidence="10" key="2">
    <citation type="submission" date="2020-10" db="EMBL/GenBank/DDBJ databases">
        <authorList>
            <person name="Cooper E.A."/>
            <person name="Brenton Z.W."/>
            <person name="Flinn B.S."/>
            <person name="Jenkins J."/>
            <person name="Shu S."/>
            <person name="Flowers D."/>
            <person name="Luo F."/>
            <person name="Wang Y."/>
            <person name="Xia P."/>
            <person name="Barry K."/>
            <person name="Daum C."/>
            <person name="Lipzen A."/>
            <person name="Yoshinaga Y."/>
            <person name="Schmutz J."/>
            <person name="Saski C."/>
            <person name="Vermerris W."/>
            <person name="Kresovich S."/>
        </authorList>
    </citation>
    <scope>NUCLEOTIDE SEQUENCE</scope>
</reference>
<proteinExistence type="inferred from homology"/>
<sequence>MATPSAAASSSFLVPATTAVASTPSACPSTLPKKNAAGAGRRRHRTMQCRASSGGGRRGDGDDVDSRLLWLPRRQVLTGLSGVAAGFVGYPDDLASIALALEANPVESCRRGEKVTDKIVECSDPNRGFPCPPATRIPVVDFTPEPKVTRIRQPAHLLDAEYQAKYKEAVRKMRALDKSNPLSFAAQAAVHESYCDGHYRLDPSEKNRPFDVHFSWIFAPWHRMYIYFYERALGDLIGDDTFALPYWGWDTPAGMGIPAVFKGDDDNPLFDPYRNMDNNDALIDLDYLKTPRRPTVPFTPPPVSDAAARQAYDDAVRTNLATVYIQQVRDGKGPRAFLGEKLCSEASSRVKEVNERSKRRQGAGAPKVKASNAQGTLERMAHTTVHVWAGRSSPKAPATCTVDGGGVVAHDGKPHCNNDMGFLGTAGRDPLFYSHHANVDRMWHLWSTKLGGKGFDDAEWLDTSFVFYDDVKSPRLVRMKFRDVLDVTNLGYTYDKESEAALPWLKSKPTRFSSSGKTTTRSSVPAKKPKVASEFPLTLTKEAVDVPSVAIPAKQPGKDLVLLIEGIEYDPQINNKFDVIINVPKEDAGKVGPKDCEYAGSFTAVPSSNAAGGTLVGKVTLFIDGVLADLGLTNESAVDIVLVPHTDEEIKIYLPPTIENA</sequence>
<name>A0A921QIX1_SORBI</name>
<reference evidence="10" key="1">
    <citation type="journal article" date="2019" name="BMC Genomics">
        <title>A new reference genome for Sorghum bicolor reveals high levels of sequence similarity between sweet and grain genotypes: implications for the genetics of sugar metabolism.</title>
        <authorList>
            <person name="Cooper E.A."/>
            <person name="Brenton Z.W."/>
            <person name="Flinn B.S."/>
            <person name="Jenkins J."/>
            <person name="Shu S."/>
            <person name="Flowers D."/>
            <person name="Luo F."/>
            <person name="Wang Y."/>
            <person name="Xia P."/>
            <person name="Barry K."/>
            <person name="Daum C."/>
            <person name="Lipzen A."/>
            <person name="Yoshinaga Y."/>
            <person name="Schmutz J."/>
            <person name="Saski C."/>
            <person name="Vermerris W."/>
            <person name="Kresovich S."/>
        </authorList>
    </citation>
    <scope>NUCLEOTIDE SEQUENCE</scope>
</reference>
<dbReference type="SUPFAM" id="SSF48056">
    <property type="entry name" value="Di-copper centre-containing domain"/>
    <property type="match status" value="1"/>
</dbReference>
<comment type="similarity">
    <text evidence="2">Belongs to the tyrosinase family.</text>
</comment>
<comment type="caution">
    <text evidence="10">The sequence shown here is derived from an EMBL/GenBank/DDBJ whole genome shotgun (WGS) entry which is preliminary data.</text>
</comment>
<dbReference type="InterPro" id="IPR022740">
    <property type="entry name" value="Polyphenol_oxidase_C"/>
</dbReference>
<feature type="region of interest" description="Disordered" evidence="8">
    <location>
        <begin position="21"/>
        <end position="62"/>
    </location>
</feature>
<dbReference type="GO" id="GO:0046872">
    <property type="term" value="F:metal ion binding"/>
    <property type="evidence" value="ECO:0007669"/>
    <property type="project" value="UniProtKB-KW"/>
</dbReference>
<dbReference type="PROSITE" id="PS00498">
    <property type="entry name" value="TYROSINASE_2"/>
    <property type="match status" value="1"/>
</dbReference>
<dbReference type="PRINTS" id="PR00092">
    <property type="entry name" value="TYROSINASE"/>
</dbReference>
<evidence type="ECO:0000256" key="8">
    <source>
        <dbReference type="SAM" id="MobiDB-lite"/>
    </source>
</evidence>
<dbReference type="Pfam" id="PF12143">
    <property type="entry name" value="PPO1_KFDV"/>
    <property type="match status" value="1"/>
</dbReference>
<evidence type="ECO:0000259" key="9">
    <source>
        <dbReference type="PROSITE" id="PS00498"/>
    </source>
</evidence>
<dbReference type="Proteomes" id="UP000807115">
    <property type="component" value="Chromosome 7"/>
</dbReference>
<dbReference type="EMBL" id="CM027686">
    <property type="protein sequence ID" value="KAG0522829.1"/>
    <property type="molecule type" value="Genomic_DNA"/>
</dbReference>
<dbReference type="Pfam" id="PF12142">
    <property type="entry name" value="PPO1_DWL"/>
    <property type="match status" value="1"/>
</dbReference>
<feature type="compositionally biased region" description="Low complexity" evidence="8">
    <location>
        <begin position="21"/>
        <end position="30"/>
    </location>
</feature>
<dbReference type="AlphaFoldDB" id="A0A921QIX1"/>
<evidence type="ECO:0000256" key="4">
    <source>
        <dbReference type="ARBA" id="ARBA00022784"/>
    </source>
</evidence>
<evidence type="ECO:0000256" key="5">
    <source>
        <dbReference type="ARBA" id="ARBA00023002"/>
    </source>
</evidence>
<comment type="cofactor">
    <cofactor evidence="1">
        <name>Cu(2+)</name>
        <dbReference type="ChEBI" id="CHEBI:29036"/>
    </cofactor>
</comment>
<dbReference type="InterPro" id="IPR002227">
    <property type="entry name" value="Tyrosinase_Cu-bd"/>
</dbReference>
<keyword evidence="6" id="KW-0186">Copper</keyword>
<keyword evidence="7" id="KW-1015">Disulfide bond</keyword>
<gene>
    <name evidence="10" type="ORF">BDA96_07G071300</name>
</gene>
<keyword evidence="4" id="KW-0883">Thioether bond</keyword>
<evidence type="ECO:0000313" key="10">
    <source>
        <dbReference type="EMBL" id="KAG0522829.1"/>
    </source>
</evidence>
<dbReference type="InterPro" id="IPR008922">
    <property type="entry name" value="Di-copper_centre_dom_sf"/>
</dbReference>
<keyword evidence="3" id="KW-0479">Metal-binding</keyword>
<evidence type="ECO:0000256" key="6">
    <source>
        <dbReference type="ARBA" id="ARBA00023008"/>
    </source>
</evidence>
<evidence type="ECO:0000256" key="1">
    <source>
        <dbReference type="ARBA" id="ARBA00001973"/>
    </source>
</evidence>